<gene>
    <name evidence="2" type="ORF">SAMN02745149_01687</name>
</gene>
<dbReference type="STRING" id="261392.SAMN02745149_01687"/>
<feature type="transmembrane region" description="Helical" evidence="1">
    <location>
        <begin position="33"/>
        <end position="58"/>
    </location>
</feature>
<keyword evidence="3" id="KW-1185">Reference proteome</keyword>
<protein>
    <submittedName>
        <fullName evidence="2">Dolichol kinase</fullName>
    </submittedName>
</protein>
<dbReference type="EMBL" id="FUWG01000012">
    <property type="protein sequence ID" value="SJZ57024.1"/>
    <property type="molecule type" value="Genomic_DNA"/>
</dbReference>
<keyword evidence="2" id="KW-0418">Kinase</keyword>
<dbReference type="GeneID" id="78316970"/>
<dbReference type="OrthoDB" id="9813239at2"/>
<dbReference type="PANTHER" id="PTHR31303:SF1">
    <property type="entry name" value="CTP-DEPENDENT DIACYLGLYCEROL KINASE 1"/>
    <property type="match status" value="1"/>
</dbReference>
<organism evidence="2 3">
    <name type="scientific">Treponema porcinum</name>
    <dbReference type="NCBI Taxonomy" id="261392"/>
    <lineage>
        <taxon>Bacteria</taxon>
        <taxon>Pseudomonadati</taxon>
        <taxon>Spirochaetota</taxon>
        <taxon>Spirochaetia</taxon>
        <taxon>Spirochaetales</taxon>
        <taxon>Treponemataceae</taxon>
        <taxon>Treponema</taxon>
    </lineage>
</organism>
<proteinExistence type="predicted"/>
<evidence type="ECO:0000256" key="1">
    <source>
        <dbReference type="SAM" id="Phobius"/>
    </source>
</evidence>
<name>A0A1T4LRF4_TREPO</name>
<sequence length="207" mass="22303">MALNLKGGIALKQYRNSILKELVRKSIHMCSSFVPFFLGIAYEPVIVLLCALLVFYCVSELLRLKGVELPVVAKITAVAARKRDENKFVLGPVTLVIGIVMSALLWNLPAASIGIYALAFGDGLASLCGKLFGRIYIPFTHGKTAAGSLTCFFAVFVSSFCVCRNAAVSFFLALAAMIIEVIPMADLDNVFIPVVIGALAQFFQGCI</sequence>
<dbReference type="PANTHER" id="PTHR31303">
    <property type="entry name" value="CTP-DEPENDENT DIACYLGLYCEROL KINASE 1"/>
    <property type="match status" value="1"/>
</dbReference>
<evidence type="ECO:0000313" key="2">
    <source>
        <dbReference type="EMBL" id="SJZ57024.1"/>
    </source>
</evidence>
<feature type="transmembrane region" description="Helical" evidence="1">
    <location>
        <begin position="145"/>
        <end position="178"/>
    </location>
</feature>
<dbReference type="AlphaFoldDB" id="A0A1T4LRF4"/>
<dbReference type="RefSeq" id="WP_078933583.1">
    <property type="nucleotide sequence ID" value="NZ_FUWG01000012.1"/>
</dbReference>
<feature type="transmembrane region" description="Helical" evidence="1">
    <location>
        <begin position="88"/>
        <end position="107"/>
    </location>
</feature>
<evidence type="ECO:0000313" key="3">
    <source>
        <dbReference type="Proteomes" id="UP000190423"/>
    </source>
</evidence>
<accession>A0A1T4LRF4</accession>
<keyword evidence="1" id="KW-0812">Transmembrane</keyword>
<keyword evidence="1" id="KW-0472">Membrane</keyword>
<reference evidence="2 3" key="1">
    <citation type="submission" date="2017-02" db="EMBL/GenBank/DDBJ databases">
        <authorList>
            <person name="Peterson S.W."/>
        </authorList>
    </citation>
    <scope>NUCLEOTIDE SEQUENCE [LARGE SCALE GENOMIC DNA]</scope>
    <source>
        <strain evidence="2 3">ATCC BAA-908</strain>
    </source>
</reference>
<dbReference type="InterPro" id="IPR037997">
    <property type="entry name" value="Dgk1-like"/>
</dbReference>
<keyword evidence="1" id="KW-1133">Transmembrane helix</keyword>
<dbReference type="GO" id="GO:0004143">
    <property type="term" value="F:ATP-dependent diacylglycerol kinase activity"/>
    <property type="evidence" value="ECO:0007669"/>
    <property type="project" value="InterPro"/>
</dbReference>
<dbReference type="Proteomes" id="UP000190423">
    <property type="component" value="Unassembled WGS sequence"/>
</dbReference>
<keyword evidence="2" id="KW-0808">Transferase</keyword>